<comment type="similarity">
    <text evidence="1">Belongs to the TolB family.</text>
</comment>
<dbReference type="SUPFAM" id="SSF82171">
    <property type="entry name" value="DPP6 N-terminal domain-like"/>
    <property type="match status" value="1"/>
</dbReference>
<dbReference type="Gene3D" id="2.60.40.10">
    <property type="entry name" value="Immunoglobulins"/>
    <property type="match status" value="1"/>
</dbReference>
<dbReference type="InterPro" id="IPR011659">
    <property type="entry name" value="WD40"/>
</dbReference>
<dbReference type="PANTHER" id="PTHR36842">
    <property type="entry name" value="PROTEIN TOLB HOMOLOG"/>
    <property type="match status" value="1"/>
</dbReference>
<keyword evidence="4" id="KW-1185">Reference proteome</keyword>
<dbReference type="Pfam" id="PF07676">
    <property type="entry name" value="PD40"/>
    <property type="match status" value="3"/>
</dbReference>
<sequence>MNIRIRSLVNLALGLFLCMSGALYAGTTERVSVDSAGTQGNGNSIAPMISADGRSVAFSSRSNNLVAGDTNGTIDVFVHDRDTGTTERVSVDSAGNEAAGGDSSSPAISFNGRFVAFVSNASNLVTGDTNGTFDVFIHDRDTGTTERVSVDSSGNQVGGFNVDPAISADGRFVAFASNGSTLVAGDTNGAFDIFVHDRDSGETTRVSVDTVGTQGNGHSFQPGISSDGRFVAFSSTANNLVAGDTNGTFDVFVHDRDNGTTERISVDSAGVQGNGFSFNRTQAISADDRFVTFHSSASNLVAGDTNGRDDVFVHDRTTGTTSRVSVDSAGAEGNNHSSSPAISADGRFVSYQSFASNLVAGDTSIFVDIFVHDRNTGNTERVSVNSAGVQGNGSSFQPTISSDDRFVAFRSFASNLVAGDTNGRDDVFVHDRGPTNQSPIADAGMDQSVECASVTDTAVTLDGSGSSDSDGDPLSYDWSWDTSNASGVGPTISLPLGSTTISLVVNDGQEDSAPDEVLVTVSVAVGGFQSPLAALAPSGGIPESPDKAFKKGRVLPLKLILSCQGTVLTGSDVTAPEIIVLTRQGEPPLDLEVLDLDAGESADSGFQFRDSGDGQWIYNLKTSDLAEGTYEITIEMPDGQQYDGTFVLK</sequence>
<organism evidence="3 4">
    <name type="scientific">Marinobacterium aestuariivivens</name>
    <dbReference type="NCBI Taxonomy" id="1698799"/>
    <lineage>
        <taxon>Bacteria</taxon>
        <taxon>Pseudomonadati</taxon>
        <taxon>Pseudomonadota</taxon>
        <taxon>Gammaproteobacteria</taxon>
        <taxon>Oceanospirillales</taxon>
        <taxon>Oceanospirillaceae</taxon>
        <taxon>Marinobacterium</taxon>
    </lineage>
</organism>
<proteinExistence type="inferred from homology"/>
<protein>
    <recommendedName>
        <fullName evidence="5">PKD/Chitinase domain-containing protein</fullName>
    </recommendedName>
</protein>
<dbReference type="InterPro" id="IPR013783">
    <property type="entry name" value="Ig-like_fold"/>
</dbReference>
<dbReference type="EMBL" id="JBHSWE010000002">
    <property type="protein sequence ID" value="MFC6674094.1"/>
    <property type="molecule type" value="Genomic_DNA"/>
</dbReference>
<accession>A0ABW2AAF1</accession>
<dbReference type="Gene3D" id="2.120.10.30">
    <property type="entry name" value="TolB, C-terminal domain"/>
    <property type="match status" value="2"/>
</dbReference>
<evidence type="ECO:0008006" key="5">
    <source>
        <dbReference type="Google" id="ProtNLM"/>
    </source>
</evidence>
<evidence type="ECO:0000256" key="2">
    <source>
        <dbReference type="SAM" id="SignalP"/>
    </source>
</evidence>
<feature type="chain" id="PRO_5046832605" description="PKD/Chitinase domain-containing protein" evidence="2">
    <location>
        <begin position="26"/>
        <end position="649"/>
    </location>
</feature>
<feature type="signal peptide" evidence="2">
    <location>
        <begin position="1"/>
        <end position="25"/>
    </location>
</feature>
<keyword evidence="2" id="KW-0732">Signal</keyword>
<evidence type="ECO:0000313" key="4">
    <source>
        <dbReference type="Proteomes" id="UP001596422"/>
    </source>
</evidence>
<name>A0ABW2AAF1_9GAMM</name>
<evidence type="ECO:0000313" key="3">
    <source>
        <dbReference type="EMBL" id="MFC6674094.1"/>
    </source>
</evidence>
<reference evidence="4" key="1">
    <citation type="journal article" date="2019" name="Int. J. Syst. Evol. Microbiol.">
        <title>The Global Catalogue of Microorganisms (GCM) 10K type strain sequencing project: providing services to taxonomists for standard genome sequencing and annotation.</title>
        <authorList>
            <consortium name="The Broad Institute Genomics Platform"/>
            <consortium name="The Broad Institute Genome Sequencing Center for Infectious Disease"/>
            <person name="Wu L."/>
            <person name="Ma J."/>
        </authorList>
    </citation>
    <scope>NUCLEOTIDE SEQUENCE [LARGE SCALE GENOMIC DNA]</scope>
    <source>
        <strain evidence="4">NBRC 111756</strain>
    </source>
</reference>
<dbReference type="InterPro" id="IPR011042">
    <property type="entry name" value="6-blade_b-propeller_TolB-like"/>
</dbReference>
<comment type="caution">
    <text evidence="3">The sequence shown here is derived from an EMBL/GenBank/DDBJ whole genome shotgun (WGS) entry which is preliminary data.</text>
</comment>
<evidence type="ECO:0000256" key="1">
    <source>
        <dbReference type="ARBA" id="ARBA00009820"/>
    </source>
</evidence>
<dbReference type="Proteomes" id="UP001596422">
    <property type="component" value="Unassembled WGS sequence"/>
</dbReference>
<gene>
    <name evidence="3" type="ORF">ACFQDL_31335</name>
</gene>
<dbReference type="RefSeq" id="WP_379913737.1">
    <property type="nucleotide sequence ID" value="NZ_JBHSWE010000002.1"/>
</dbReference>